<dbReference type="EMBL" id="CP009220">
    <property type="protein sequence ID" value="ALC04705.1"/>
    <property type="molecule type" value="Genomic_DNA"/>
</dbReference>
<feature type="transmembrane region" description="Helical" evidence="1">
    <location>
        <begin position="7"/>
        <end position="26"/>
    </location>
</feature>
<sequence length="136" mass="14438">MKTVNPTMIAGLAGVLYFILLTLFFSIQGMEIAAEVAFGIVTIFGIVAVWDNFRDRNNSSWTTWTGLVGGLLIAVPGLCLLLGNLVLLATNGAPTTIVNTLLSVSAIGALFLLPAGIVFCLIAGFNRFYTAQRARA</sequence>
<evidence type="ECO:0000313" key="2">
    <source>
        <dbReference type="EMBL" id="ALC04705.1"/>
    </source>
</evidence>
<keyword evidence="1" id="KW-0812">Transmembrane</keyword>
<evidence type="ECO:0000313" key="3">
    <source>
        <dbReference type="Proteomes" id="UP000068067"/>
    </source>
</evidence>
<keyword evidence="1" id="KW-0472">Membrane</keyword>
<dbReference type="RefSeq" id="WP_053543889.1">
    <property type="nucleotide sequence ID" value="NZ_CP009220.1"/>
</dbReference>
<dbReference type="Proteomes" id="UP000068067">
    <property type="component" value="Chromosome"/>
</dbReference>
<name>A0A0M4CMR0_9CORY</name>
<keyword evidence="1" id="KW-1133">Transmembrane helix</keyword>
<gene>
    <name evidence="2" type="ORF">CDES_01125</name>
</gene>
<feature type="transmembrane region" description="Helical" evidence="1">
    <location>
        <begin position="65"/>
        <end position="89"/>
    </location>
</feature>
<protein>
    <submittedName>
        <fullName evidence="2">Uncharacterized protein</fullName>
    </submittedName>
</protein>
<evidence type="ECO:0000256" key="1">
    <source>
        <dbReference type="SAM" id="Phobius"/>
    </source>
</evidence>
<dbReference type="STRING" id="931089.CDES_01125"/>
<organism evidence="2 3">
    <name type="scientific">Corynebacterium deserti GIMN1.010</name>
    <dbReference type="NCBI Taxonomy" id="931089"/>
    <lineage>
        <taxon>Bacteria</taxon>
        <taxon>Bacillati</taxon>
        <taxon>Actinomycetota</taxon>
        <taxon>Actinomycetes</taxon>
        <taxon>Mycobacteriales</taxon>
        <taxon>Corynebacteriaceae</taxon>
        <taxon>Corynebacterium</taxon>
    </lineage>
</organism>
<dbReference type="KEGG" id="cdx:CDES_01125"/>
<keyword evidence="3" id="KW-1185">Reference proteome</keyword>
<dbReference type="PATRIC" id="fig|931089.4.peg.234"/>
<proteinExistence type="predicted"/>
<reference evidence="2 3" key="1">
    <citation type="submission" date="2014-08" db="EMBL/GenBank/DDBJ databases">
        <title>Complete genome sequence of Corynebacterium deserti GIMN1.010 (=DSM 45689), isolated from desert sand in western China.</title>
        <authorList>
            <person name="Ruckert C."/>
            <person name="Albersmeier A."/>
            <person name="Kalinowski J."/>
        </authorList>
    </citation>
    <scope>NUCLEOTIDE SEQUENCE [LARGE SCALE GENOMIC DNA]</scope>
    <source>
        <strain evidence="2 3">GIMN1.010</strain>
    </source>
</reference>
<accession>A0A0M4CMR0</accession>
<feature type="transmembrane region" description="Helical" evidence="1">
    <location>
        <begin position="101"/>
        <end position="125"/>
    </location>
</feature>
<dbReference type="OrthoDB" id="4409534at2"/>
<dbReference type="AlphaFoldDB" id="A0A0M4CMR0"/>
<feature type="transmembrane region" description="Helical" evidence="1">
    <location>
        <begin position="32"/>
        <end position="53"/>
    </location>
</feature>